<proteinExistence type="predicted"/>
<dbReference type="InterPro" id="IPR008258">
    <property type="entry name" value="Transglycosylase_SLT_dom_1"/>
</dbReference>
<dbReference type="AlphaFoldDB" id="A0A2M8PH57"/>
<feature type="domain" description="Transglycosylase SLT" evidence="1">
    <location>
        <begin position="20"/>
        <end position="109"/>
    </location>
</feature>
<dbReference type="InterPro" id="IPR023346">
    <property type="entry name" value="Lysozyme-like_dom_sf"/>
</dbReference>
<gene>
    <name evidence="2" type="ORF">CUN49_03140</name>
</gene>
<comment type="caution">
    <text evidence="2">The sequence shown here is derived from an EMBL/GenBank/DDBJ whole genome shotgun (WGS) entry which is preliminary data.</text>
</comment>
<dbReference type="SUPFAM" id="SSF53955">
    <property type="entry name" value="Lysozyme-like"/>
    <property type="match status" value="1"/>
</dbReference>
<dbReference type="EMBL" id="PGTM01000026">
    <property type="protein sequence ID" value="PJF36872.1"/>
    <property type="molecule type" value="Genomic_DNA"/>
</dbReference>
<protein>
    <recommendedName>
        <fullName evidence="1">Transglycosylase SLT domain-containing protein</fullName>
    </recommendedName>
</protein>
<accession>A0A2M8PH57</accession>
<organism evidence="2 3">
    <name type="scientific">Candidatus Thermofonsia Clade 1 bacterium</name>
    <dbReference type="NCBI Taxonomy" id="2364210"/>
    <lineage>
        <taxon>Bacteria</taxon>
        <taxon>Bacillati</taxon>
        <taxon>Chloroflexota</taxon>
        <taxon>Candidatus Thermofontia</taxon>
        <taxon>Candidatus Thermofonsia Clade 1</taxon>
    </lineage>
</organism>
<dbReference type="Proteomes" id="UP000229681">
    <property type="component" value="Unassembled WGS sequence"/>
</dbReference>
<sequence length="175" mass="19435">NRERIAPVFTPEVQFWSPWIIKWAREYQIDPDILATVIQIESCGHYLVSSAAGAQGLFQVMPFHFAEGENMLDPETNARRGIAYLLGSLQRADGHIGLAMAGYNGGWGVIPRGWGRWATETRNYYRWGSLIYMDALAGKTPEQSEALQSWLNAGGINLCRRAAEVLAPLQTPSAP</sequence>
<reference evidence="2 3" key="1">
    <citation type="submission" date="2017-11" db="EMBL/GenBank/DDBJ databases">
        <title>Evolution of Phototrophy in the Chloroflexi Phylum Driven by Horizontal Gene Transfer.</title>
        <authorList>
            <person name="Ward L.M."/>
            <person name="Hemp J."/>
            <person name="Shih P.M."/>
            <person name="Mcglynn S.E."/>
            <person name="Fischer W."/>
        </authorList>
    </citation>
    <scope>NUCLEOTIDE SEQUENCE [LARGE SCALE GENOMIC DNA]</scope>
    <source>
        <strain evidence="2">JP3_13</strain>
    </source>
</reference>
<evidence type="ECO:0000259" key="1">
    <source>
        <dbReference type="Pfam" id="PF01464"/>
    </source>
</evidence>
<evidence type="ECO:0000313" key="2">
    <source>
        <dbReference type="EMBL" id="PJF36872.1"/>
    </source>
</evidence>
<dbReference type="PANTHER" id="PTHR37423">
    <property type="entry name" value="SOLUBLE LYTIC MUREIN TRANSGLYCOSYLASE-RELATED"/>
    <property type="match status" value="1"/>
</dbReference>
<name>A0A2M8PH57_9CHLR</name>
<dbReference type="Gene3D" id="1.10.530.10">
    <property type="match status" value="1"/>
</dbReference>
<evidence type="ECO:0000313" key="3">
    <source>
        <dbReference type="Proteomes" id="UP000229681"/>
    </source>
</evidence>
<dbReference type="Pfam" id="PF01464">
    <property type="entry name" value="SLT"/>
    <property type="match status" value="1"/>
</dbReference>
<feature type="non-terminal residue" evidence="2">
    <location>
        <position position="1"/>
    </location>
</feature>
<dbReference type="PANTHER" id="PTHR37423:SF2">
    <property type="entry name" value="MEMBRANE-BOUND LYTIC MUREIN TRANSGLYCOSYLASE C"/>
    <property type="match status" value="1"/>
</dbReference>